<organism evidence="7 8">
    <name type="scientific">Rhizoctonia solani</name>
    <dbReference type="NCBI Taxonomy" id="456999"/>
    <lineage>
        <taxon>Eukaryota</taxon>
        <taxon>Fungi</taxon>
        <taxon>Dikarya</taxon>
        <taxon>Basidiomycota</taxon>
        <taxon>Agaricomycotina</taxon>
        <taxon>Agaricomycetes</taxon>
        <taxon>Cantharellales</taxon>
        <taxon>Ceratobasidiaceae</taxon>
        <taxon>Rhizoctonia</taxon>
    </lineage>
</organism>
<evidence type="ECO:0000256" key="4">
    <source>
        <dbReference type="ARBA" id="ARBA00022825"/>
    </source>
</evidence>
<dbReference type="InterPro" id="IPR050131">
    <property type="entry name" value="Peptidase_S8_subtilisin-like"/>
</dbReference>
<dbReference type="InterPro" id="IPR023827">
    <property type="entry name" value="Peptidase_S8_Asp-AS"/>
</dbReference>
<protein>
    <recommendedName>
        <fullName evidence="6">Peptidase S8/S53 domain-containing protein</fullName>
    </recommendedName>
</protein>
<dbReference type="PROSITE" id="PS51892">
    <property type="entry name" value="SUBTILASE"/>
    <property type="match status" value="1"/>
</dbReference>
<name>A0A8H3GEQ8_9AGAM</name>
<feature type="active site" description="Charge relay system" evidence="5">
    <location>
        <position position="105"/>
    </location>
</feature>
<dbReference type="GO" id="GO:0005615">
    <property type="term" value="C:extracellular space"/>
    <property type="evidence" value="ECO:0007669"/>
    <property type="project" value="TreeGrafter"/>
</dbReference>
<dbReference type="PRINTS" id="PR00723">
    <property type="entry name" value="SUBTILISIN"/>
</dbReference>
<dbReference type="GO" id="GO:0006508">
    <property type="term" value="P:proteolysis"/>
    <property type="evidence" value="ECO:0007669"/>
    <property type="project" value="UniProtKB-KW"/>
</dbReference>
<comment type="caution">
    <text evidence="7">The sequence shown here is derived from an EMBL/GenBank/DDBJ whole genome shotgun (WGS) entry which is preliminary data.</text>
</comment>
<sequence>MSSNPTNVAPVSWARANGVRDSYIAVIENQDVDSVHQNEYLKRTSSKPPNVKQSNEQQLVGDTCWGLQRISQKESLSTRDPTKTDFTFHLKPLDNPKLVDVYVIDSGVNVDHHDFGGRAEYLAGCEWGEHATPDDYSGHGTFVAGIIGGTRWEVAKSARIYAIKDHSEDDPNEHALKPEANIIARGISKVIEYAKTTGNPSIINMSLQADGPCDVIDKEVKLALEAKIHIVTGAGNESVEVINQSPAGNKGVLVVAGSDILDRQPYGSSYGKRVDIFAPGFDITSLRNDSLDGTIPGDGSSWAVPHAAGVMAYILAKDGNKETETLISEIKARAVHVIESKDEETTNRLLNTVGLDA</sequence>
<keyword evidence="2 5" id="KW-0645">Protease</keyword>
<dbReference type="InterPro" id="IPR000209">
    <property type="entry name" value="Peptidase_S8/S53_dom"/>
</dbReference>
<evidence type="ECO:0000259" key="6">
    <source>
        <dbReference type="Pfam" id="PF00082"/>
    </source>
</evidence>
<evidence type="ECO:0000256" key="5">
    <source>
        <dbReference type="PROSITE-ProRule" id="PRU01240"/>
    </source>
</evidence>
<keyword evidence="3 5" id="KW-0378">Hydrolase</keyword>
<dbReference type="InterPro" id="IPR015500">
    <property type="entry name" value="Peptidase_S8_subtilisin-rel"/>
</dbReference>
<reference evidence="7" key="1">
    <citation type="submission" date="2021-01" db="EMBL/GenBank/DDBJ databases">
        <authorList>
            <person name="Kaushik A."/>
        </authorList>
    </citation>
    <scope>NUCLEOTIDE SEQUENCE</scope>
    <source>
        <strain evidence="7">AG2-2IIIB</strain>
    </source>
</reference>
<dbReference type="EMBL" id="CAJMWT010002571">
    <property type="protein sequence ID" value="CAE6447195.1"/>
    <property type="molecule type" value="Genomic_DNA"/>
</dbReference>
<dbReference type="PROSITE" id="PS00136">
    <property type="entry name" value="SUBTILASE_ASP"/>
    <property type="match status" value="1"/>
</dbReference>
<dbReference type="PROSITE" id="PS00137">
    <property type="entry name" value="SUBTILASE_HIS"/>
    <property type="match status" value="1"/>
</dbReference>
<evidence type="ECO:0000313" key="7">
    <source>
        <dbReference type="EMBL" id="CAE6447195.1"/>
    </source>
</evidence>
<proteinExistence type="inferred from homology"/>
<accession>A0A8H3GEQ8</accession>
<dbReference type="Pfam" id="PF00082">
    <property type="entry name" value="Peptidase_S8"/>
    <property type="match status" value="1"/>
</dbReference>
<evidence type="ECO:0000256" key="2">
    <source>
        <dbReference type="ARBA" id="ARBA00022670"/>
    </source>
</evidence>
<evidence type="ECO:0000256" key="1">
    <source>
        <dbReference type="ARBA" id="ARBA00011073"/>
    </source>
</evidence>
<dbReference type="SUPFAM" id="SSF52743">
    <property type="entry name" value="Subtilisin-like"/>
    <property type="match status" value="1"/>
</dbReference>
<evidence type="ECO:0000256" key="3">
    <source>
        <dbReference type="ARBA" id="ARBA00022801"/>
    </source>
</evidence>
<dbReference type="PANTHER" id="PTHR43806">
    <property type="entry name" value="PEPTIDASE S8"/>
    <property type="match status" value="1"/>
</dbReference>
<keyword evidence="4 5" id="KW-0720">Serine protease</keyword>
<dbReference type="Proteomes" id="UP000663843">
    <property type="component" value="Unassembled WGS sequence"/>
</dbReference>
<dbReference type="PANTHER" id="PTHR43806:SF58">
    <property type="entry name" value="ALKALINE PROTEASE 1-RELATED"/>
    <property type="match status" value="1"/>
</dbReference>
<feature type="active site" description="Charge relay system" evidence="5">
    <location>
        <position position="139"/>
    </location>
</feature>
<dbReference type="InterPro" id="IPR022398">
    <property type="entry name" value="Peptidase_S8_His-AS"/>
</dbReference>
<dbReference type="InterPro" id="IPR036852">
    <property type="entry name" value="Peptidase_S8/S53_dom_sf"/>
</dbReference>
<feature type="active site" description="Charge relay system" evidence="5">
    <location>
        <position position="301"/>
    </location>
</feature>
<comment type="similarity">
    <text evidence="1 5">Belongs to the peptidase S8 family.</text>
</comment>
<gene>
    <name evidence="7" type="ORF">RDB_LOCUS82362</name>
</gene>
<dbReference type="GO" id="GO:0004252">
    <property type="term" value="F:serine-type endopeptidase activity"/>
    <property type="evidence" value="ECO:0007669"/>
    <property type="project" value="UniProtKB-UniRule"/>
</dbReference>
<evidence type="ECO:0000313" key="8">
    <source>
        <dbReference type="Proteomes" id="UP000663843"/>
    </source>
</evidence>
<dbReference type="Gene3D" id="3.40.50.200">
    <property type="entry name" value="Peptidase S8/S53 domain"/>
    <property type="match status" value="1"/>
</dbReference>
<dbReference type="AlphaFoldDB" id="A0A8H3GEQ8"/>
<feature type="domain" description="Peptidase S8/S53" evidence="6">
    <location>
        <begin position="101"/>
        <end position="341"/>
    </location>
</feature>